<dbReference type="GO" id="GO:0016740">
    <property type="term" value="F:transferase activity"/>
    <property type="evidence" value="ECO:0007669"/>
    <property type="project" value="UniProtKB-KW"/>
</dbReference>
<dbReference type="InterPro" id="IPR000836">
    <property type="entry name" value="PRTase_dom"/>
</dbReference>
<dbReference type="Gene3D" id="3.40.50.2020">
    <property type="match status" value="1"/>
</dbReference>
<dbReference type="SUPFAM" id="SSF53271">
    <property type="entry name" value="PRTase-like"/>
    <property type="match status" value="1"/>
</dbReference>
<protein>
    <submittedName>
        <fullName evidence="3">Phosphoribosyl transferase-like protein</fullName>
    </submittedName>
</protein>
<name>A0A4R3V6H2_9BURK</name>
<comment type="caution">
    <text evidence="3">The sequence shown here is derived from an EMBL/GenBank/DDBJ whole genome shotgun (WGS) entry which is preliminary data.</text>
</comment>
<keyword evidence="3" id="KW-0808">Transferase</keyword>
<sequence length="337" mass="37070">MPPIAFPFDYTAIEASIASRLHEWESLSFDAIVAIARGGLIPATLIASELSLPLLALSYRRDTREVRWLTHEQPSAGQRLLLVEDIAGRGHTLADCLDFLQQRKMDVKTFVLAFDGESRVAPDYGRHIPDGARAWFPWERETITDTFAATGNLPSQPQRAYAAWAIDLDGILLPDIPEHAYAQDLEATLALRDTLAPAGALPPLPGLRSLPIITGRPESDRGRTVEWLERHGFQGPLFMRDPSRHTTAQTALHKADVLLRNRYTHFLESDAAQALVIARASGIAAVFWWDGTQAMRVHASLAPLDCQRKNKSAACAAPDSTADGKGSRHAESTTLED</sequence>
<reference evidence="3 4" key="1">
    <citation type="submission" date="2019-03" db="EMBL/GenBank/DDBJ databases">
        <title>Genomic Encyclopedia of Type Strains, Phase IV (KMG-IV): sequencing the most valuable type-strain genomes for metagenomic binning, comparative biology and taxonomic classification.</title>
        <authorList>
            <person name="Goeker M."/>
        </authorList>
    </citation>
    <scope>NUCLEOTIDE SEQUENCE [LARGE SCALE GENOMIC DNA]</scope>
    <source>
        <strain evidence="3 4">DSM 100048</strain>
    </source>
</reference>
<dbReference type="EMBL" id="SMBX01000004">
    <property type="protein sequence ID" value="TCU99171.1"/>
    <property type="molecule type" value="Genomic_DNA"/>
</dbReference>
<dbReference type="AlphaFoldDB" id="A0A4R3V6H2"/>
<evidence type="ECO:0000313" key="4">
    <source>
        <dbReference type="Proteomes" id="UP000294692"/>
    </source>
</evidence>
<dbReference type="RefSeq" id="WP_132476770.1">
    <property type="nucleotide sequence ID" value="NZ_JBHRVM010000001.1"/>
</dbReference>
<dbReference type="OrthoDB" id="6952519at2"/>
<keyword evidence="4" id="KW-1185">Reference proteome</keyword>
<dbReference type="Proteomes" id="UP000294692">
    <property type="component" value="Unassembled WGS sequence"/>
</dbReference>
<dbReference type="InterPro" id="IPR029057">
    <property type="entry name" value="PRTase-like"/>
</dbReference>
<gene>
    <name evidence="3" type="ORF">EV686_104271</name>
</gene>
<feature type="region of interest" description="Disordered" evidence="1">
    <location>
        <begin position="312"/>
        <end position="337"/>
    </location>
</feature>
<feature type="domain" description="Phosphoribosyltransferase" evidence="2">
    <location>
        <begin position="17"/>
        <end position="124"/>
    </location>
</feature>
<dbReference type="Pfam" id="PF00156">
    <property type="entry name" value="Pribosyltran"/>
    <property type="match status" value="1"/>
</dbReference>
<dbReference type="CDD" id="cd06223">
    <property type="entry name" value="PRTases_typeI"/>
    <property type="match status" value="1"/>
</dbReference>
<accession>A0A4R3V6H2</accession>
<evidence type="ECO:0000256" key="1">
    <source>
        <dbReference type="SAM" id="MobiDB-lite"/>
    </source>
</evidence>
<evidence type="ECO:0000313" key="3">
    <source>
        <dbReference type="EMBL" id="TCU99171.1"/>
    </source>
</evidence>
<organism evidence="3 4">
    <name type="scientific">Paracandidimonas soli</name>
    <dbReference type="NCBI Taxonomy" id="1917182"/>
    <lineage>
        <taxon>Bacteria</taxon>
        <taxon>Pseudomonadati</taxon>
        <taxon>Pseudomonadota</taxon>
        <taxon>Betaproteobacteria</taxon>
        <taxon>Burkholderiales</taxon>
        <taxon>Alcaligenaceae</taxon>
        <taxon>Paracandidimonas</taxon>
    </lineage>
</organism>
<evidence type="ECO:0000259" key="2">
    <source>
        <dbReference type="Pfam" id="PF00156"/>
    </source>
</evidence>
<proteinExistence type="predicted"/>